<dbReference type="AlphaFoldDB" id="A0A0R1UEE3"/>
<evidence type="ECO:0000259" key="1">
    <source>
        <dbReference type="PROSITE" id="PS51186"/>
    </source>
</evidence>
<proteinExistence type="predicted"/>
<accession>A0A0R1UEE3</accession>
<protein>
    <submittedName>
        <fullName evidence="2">Acetyltransferase</fullName>
    </submittedName>
</protein>
<dbReference type="InterPro" id="IPR000182">
    <property type="entry name" value="GNAT_dom"/>
</dbReference>
<organism evidence="2 3">
    <name type="scientific">Limosilactobacillus ingluviei DSM 15946</name>
    <dbReference type="NCBI Taxonomy" id="1423760"/>
    <lineage>
        <taxon>Bacteria</taxon>
        <taxon>Bacillati</taxon>
        <taxon>Bacillota</taxon>
        <taxon>Bacilli</taxon>
        <taxon>Lactobacillales</taxon>
        <taxon>Lactobacillaceae</taxon>
        <taxon>Limosilactobacillus</taxon>
    </lineage>
</organism>
<feature type="domain" description="N-acetyltransferase" evidence="1">
    <location>
        <begin position="6"/>
        <end position="146"/>
    </location>
</feature>
<dbReference type="Pfam" id="PF13673">
    <property type="entry name" value="Acetyltransf_10"/>
    <property type="match status" value="1"/>
</dbReference>
<dbReference type="InterPro" id="IPR016181">
    <property type="entry name" value="Acyl_CoA_acyltransferase"/>
</dbReference>
<dbReference type="SUPFAM" id="SSF55729">
    <property type="entry name" value="Acyl-CoA N-acyltransferases (Nat)"/>
    <property type="match status" value="1"/>
</dbReference>
<dbReference type="GO" id="GO:0016747">
    <property type="term" value="F:acyltransferase activity, transferring groups other than amino-acyl groups"/>
    <property type="evidence" value="ECO:0007669"/>
    <property type="project" value="InterPro"/>
</dbReference>
<sequence>MEVKVQRLAELTSAEFYQIARERVKVFVVEQNCPYQEIDEQDGTAYHLRLFDDAGHLVGYTRLMATATGAAFGRVLVPQAYRGHAYGRQLVAATIDWAHRLFPGKLIEIEAQNYLRHFYESFGFKAVSEVFLLDGIPHLKMILATEGGD</sequence>
<dbReference type="Proteomes" id="UP000050816">
    <property type="component" value="Unassembled WGS sequence"/>
</dbReference>
<dbReference type="EMBL" id="AZFK01000016">
    <property type="protein sequence ID" value="KRL91793.1"/>
    <property type="molecule type" value="Genomic_DNA"/>
</dbReference>
<dbReference type="PATRIC" id="fig|1423760.3.peg.784"/>
<dbReference type="GeneID" id="82934058"/>
<reference evidence="2 3" key="1">
    <citation type="journal article" date="2015" name="Genome Announc.">
        <title>Expanding the biotechnology potential of lactobacilli through comparative genomics of 213 strains and associated genera.</title>
        <authorList>
            <person name="Sun Z."/>
            <person name="Harris H.M."/>
            <person name="McCann A."/>
            <person name="Guo C."/>
            <person name="Argimon S."/>
            <person name="Zhang W."/>
            <person name="Yang X."/>
            <person name="Jeffery I.B."/>
            <person name="Cooney J.C."/>
            <person name="Kagawa T.F."/>
            <person name="Liu W."/>
            <person name="Song Y."/>
            <person name="Salvetti E."/>
            <person name="Wrobel A."/>
            <person name="Rasinkangas P."/>
            <person name="Parkhill J."/>
            <person name="Rea M.C."/>
            <person name="O'Sullivan O."/>
            <person name="Ritari J."/>
            <person name="Douillard F.P."/>
            <person name="Paul Ross R."/>
            <person name="Yang R."/>
            <person name="Briner A.E."/>
            <person name="Felis G.E."/>
            <person name="de Vos W.M."/>
            <person name="Barrangou R."/>
            <person name="Klaenhammer T.R."/>
            <person name="Caufield P.W."/>
            <person name="Cui Y."/>
            <person name="Zhang H."/>
            <person name="O'Toole P.W."/>
        </authorList>
    </citation>
    <scope>NUCLEOTIDE SEQUENCE [LARGE SCALE GENOMIC DNA]</scope>
    <source>
        <strain evidence="2 3">DSM 15946</strain>
    </source>
</reference>
<dbReference type="PROSITE" id="PS51186">
    <property type="entry name" value="GNAT"/>
    <property type="match status" value="1"/>
</dbReference>
<dbReference type="Gene3D" id="3.40.630.30">
    <property type="match status" value="1"/>
</dbReference>
<dbReference type="RefSeq" id="WP_019206312.1">
    <property type="nucleotide sequence ID" value="NZ_AZFK01000016.1"/>
</dbReference>
<gene>
    <name evidence="2" type="ORF">FC43_GL000763</name>
</gene>
<comment type="caution">
    <text evidence="2">The sequence shown here is derived from an EMBL/GenBank/DDBJ whole genome shotgun (WGS) entry which is preliminary data.</text>
</comment>
<keyword evidence="2" id="KW-0808">Transferase</keyword>
<dbReference type="CDD" id="cd04301">
    <property type="entry name" value="NAT_SF"/>
    <property type="match status" value="1"/>
</dbReference>
<evidence type="ECO:0000313" key="3">
    <source>
        <dbReference type="Proteomes" id="UP000050816"/>
    </source>
</evidence>
<evidence type="ECO:0000313" key="2">
    <source>
        <dbReference type="EMBL" id="KRL91793.1"/>
    </source>
</evidence>
<name>A0A0R1UEE3_9LACO</name>